<keyword evidence="3" id="KW-0963">Cytoplasm</keyword>
<evidence type="ECO:0000256" key="4">
    <source>
        <dbReference type="ARBA" id="ARBA00022741"/>
    </source>
</evidence>
<evidence type="ECO:0000256" key="6">
    <source>
        <dbReference type="ARBA" id="ARBA00039970"/>
    </source>
</evidence>
<dbReference type="OrthoDB" id="9805148at2"/>
<dbReference type="GO" id="GO:0005829">
    <property type="term" value="C:cytosol"/>
    <property type="evidence" value="ECO:0007669"/>
    <property type="project" value="TreeGrafter"/>
</dbReference>
<reference evidence="9 10" key="1">
    <citation type="submission" date="2019-09" db="EMBL/GenBank/DDBJ databases">
        <title>Goodfellowia gen. nov., a new genus of the Pseudonocardineae related to Actinoalloteichus, containing Goodfellowia coeruleoviolacea gen. nov., comb. nov. gen. nov., comb. nov.</title>
        <authorList>
            <person name="Labeda D."/>
        </authorList>
    </citation>
    <scope>NUCLEOTIDE SEQUENCE [LARGE SCALE GENOMIC DNA]</scope>
    <source>
        <strain evidence="9 10">AN110305</strain>
    </source>
</reference>
<feature type="domain" description="DOD-type homing endonuclease" evidence="8">
    <location>
        <begin position="378"/>
        <end position="519"/>
    </location>
</feature>
<dbReference type="Gene3D" id="2.170.16.10">
    <property type="entry name" value="Hedgehog/Intein (Hint) domain"/>
    <property type="match status" value="1"/>
</dbReference>
<evidence type="ECO:0000256" key="1">
    <source>
        <dbReference type="ARBA" id="ARBA00004496"/>
    </source>
</evidence>
<dbReference type="InterPro" id="IPR036844">
    <property type="entry name" value="Hint_dom_sf"/>
</dbReference>
<dbReference type="Pfam" id="PF14528">
    <property type="entry name" value="LAGLIDADG_3"/>
    <property type="match status" value="1"/>
</dbReference>
<dbReference type="GO" id="GO:0005524">
    <property type="term" value="F:ATP binding"/>
    <property type="evidence" value="ECO:0007669"/>
    <property type="project" value="UniProtKB-KW"/>
</dbReference>
<comment type="subcellular location">
    <subcellularLocation>
        <location evidence="1">Cytoplasm</location>
    </subcellularLocation>
</comment>
<evidence type="ECO:0000256" key="3">
    <source>
        <dbReference type="ARBA" id="ARBA00022490"/>
    </source>
</evidence>
<dbReference type="InterPro" id="IPR051451">
    <property type="entry name" value="PhoH2-like"/>
</dbReference>
<evidence type="ECO:0000259" key="8">
    <source>
        <dbReference type="PROSITE" id="PS50819"/>
    </source>
</evidence>
<dbReference type="InterPro" id="IPR004860">
    <property type="entry name" value="LAGLIDADG_dom"/>
</dbReference>
<accession>A0A5B2XT76</accession>
<dbReference type="SMART" id="SM00306">
    <property type="entry name" value="HintN"/>
    <property type="match status" value="1"/>
</dbReference>
<feature type="region of interest" description="Disordered" evidence="7">
    <location>
        <begin position="710"/>
        <end position="732"/>
    </location>
</feature>
<dbReference type="Gene3D" id="3.10.28.10">
    <property type="entry name" value="Homing endonucleases"/>
    <property type="match status" value="1"/>
</dbReference>
<name>A0A5B2XT76_9PSEU</name>
<keyword evidence="5" id="KW-0067">ATP-binding</keyword>
<dbReference type="Gene3D" id="3.40.50.300">
    <property type="entry name" value="P-loop containing nucleotide triphosphate hydrolases"/>
    <property type="match status" value="2"/>
</dbReference>
<comment type="caution">
    <text evidence="9">The sequence shown here is derived from an EMBL/GenBank/DDBJ whole genome shotgun (WGS) entry which is preliminary data.</text>
</comment>
<dbReference type="PANTHER" id="PTHR30473:SF1">
    <property type="entry name" value="PHOH-LIKE PROTEIN"/>
    <property type="match status" value="1"/>
</dbReference>
<dbReference type="PANTHER" id="PTHR30473">
    <property type="entry name" value="PROTEIN PHOH"/>
    <property type="match status" value="1"/>
</dbReference>
<evidence type="ECO:0000313" key="10">
    <source>
        <dbReference type="Proteomes" id="UP000323454"/>
    </source>
</evidence>
<proteinExistence type="inferred from homology"/>
<evidence type="ECO:0000256" key="5">
    <source>
        <dbReference type="ARBA" id="ARBA00022840"/>
    </source>
</evidence>
<evidence type="ECO:0000256" key="7">
    <source>
        <dbReference type="SAM" id="MobiDB-lite"/>
    </source>
</evidence>
<dbReference type="InterPro" id="IPR003714">
    <property type="entry name" value="PhoH"/>
</dbReference>
<evidence type="ECO:0000256" key="2">
    <source>
        <dbReference type="ARBA" id="ARBA00010393"/>
    </source>
</evidence>
<dbReference type="SUPFAM" id="SSF51294">
    <property type="entry name" value="Hedgehog/intein (Hint) domain"/>
    <property type="match status" value="1"/>
</dbReference>
<dbReference type="InterPro" id="IPR004042">
    <property type="entry name" value="Intein_endonuc_central"/>
</dbReference>
<dbReference type="InterPro" id="IPR027417">
    <property type="entry name" value="P-loop_NTPase"/>
</dbReference>
<organism evidence="9 10">
    <name type="scientific">Solihabitans fulvus</name>
    <dbReference type="NCBI Taxonomy" id="1892852"/>
    <lineage>
        <taxon>Bacteria</taxon>
        <taxon>Bacillati</taxon>
        <taxon>Actinomycetota</taxon>
        <taxon>Actinomycetes</taxon>
        <taxon>Pseudonocardiales</taxon>
        <taxon>Pseudonocardiaceae</taxon>
        <taxon>Solihabitans</taxon>
    </lineage>
</organism>
<comment type="similarity">
    <text evidence="2">Belongs to the PhoH family.</text>
</comment>
<dbReference type="SUPFAM" id="SSF55608">
    <property type="entry name" value="Homing endonucleases"/>
    <property type="match status" value="1"/>
</dbReference>
<reference evidence="9 10" key="2">
    <citation type="submission" date="2019-09" db="EMBL/GenBank/DDBJ databases">
        <authorList>
            <person name="Jin C."/>
        </authorList>
    </citation>
    <scope>NUCLEOTIDE SEQUENCE [LARGE SCALE GENOMIC DNA]</scope>
    <source>
        <strain evidence="9 10">AN110305</strain>
    </source>
</reference>
<dbReference type="Proteomes" id="UP000323454">
    <property type="component" value="Unassembled WGS sequence"/>
</dbReference>
<keyword evidence="4" id="KW-0547">Nucleotide-binding</keyword>
<sequence length="732" mass="79160">MGTAAGGAARPQDARSTTAAPTPNGDRNKPKAGQATADAQSRLAVPDGAVLALLGSRDENLRVAEDLLAADVHVRGNEITLSGEPADVAFAERVFTELATLAGRGQQLGPDAVRRTVAMLSADVAESPAEVLSLDILSRRGRTIRPKTLNQKRYVDAIDANTIVFGIGPAGTGKTYLAMAKAVQALQAKQVSRIILTRPAVEAGERLGYLPGTLYEKIDPYLRPLYDALHDMVDPESIPRLTQAGTIEVAPLAYMRGRAQPHDAQVLTPDGYRAIGSLQVGDLVVGSNGLPTPVLGVYPRGVRDVYRVTTQDGASTICCGEHLWTVRTPEDKRAGKSRTIETREMIGNLRRGGIRRYELPVVDQVEFVPQDVSLDPYALGLLLGDGCITTATTPSFTTTDPELAEALETVLDGIELRHKAPNDYVLRHVNGGRGGLRVANPVTVTLRDLGLAGTRSSSKFVPDSYLHNSAAVRLSVLQGLLDTDGGPVTQSGRTCRVQYTTTSPRLRDDVLFLVRSLGGVAYSRTRGAEGRRPGRVNGRDVEYRNDAHVIDIRLPEGLPPFRLSRKRAAYDRTGGGRPMRFIDRIEHVGQQDTLCIQVAAADSLYVTDDFLVTHNTLNDAFIVLDEAQNTTPEQMKMFLTRLGFGSKIVVTGDVTQIDLPGGQRSGLKIVQGILEGVDDVHFSTLTSHDVVRHRLVGDIVDAYERWQVEQDADDHASNGGPGARRGNQRRGR</sequence>
<dbReference type="InterPro" id="IPR003587">
    <property type="entry name" value="Hint_dom_N"/>
</dbReference>
<dbReference type="SUPFAM" id="SSF52540">
    <property type="entry name" value="P-loop containing nucleoside triphosphate hydrolases"/>
    <property type="match status" value="2"/>
</dbReference>
<dbReference type="GO" id="GO:0004519">
    <property type="term" value="F:endonuclease activity"/>
    <property type="evidence" value="ECO:0007669"/>
    <property type="project" value="InterPro"/>
</dbReference>
<dbReference type="PROSITE" id="PS50819">
    <property type="entry name" value="INTEIN_ENDONUCLEASE"/>
    <property type="match status" value="1"/>
</dbReference>
<evidence type="ECO:0000313" key="9">
    <source>
        <dbReference type="EMBL" id="KAA2266069.1"/>
    </source>
</evidence>
<dbReference type="EMBL" id="VUOB01000003">
    <property type="protein sequence ID" value="KAA2266069.1"/>
    <property type="molecule type" value="Genomic_DNA"/>
</dbReference>
<protein>
    <recommendedName>
        <fullName evidence="6">PhoH-like protein</fullName>
    </recommendedName>
</protein>
<dbReference type="AlphaFoldDB" id="A0A5B2XT76"/>
<gene>
    <name evidence="9" type="ORF">F0L68_02830</name>
</gene>
<dbReference type="Pfam" id="PF02562">
    <property type="entry name" value="PhoH"/>
    <property type="match status" value="2"/>
</dbReference>
<feature type="region of interest" description="Disordered" evidence="7">
    <location>
        <begin position="1"/>
        <end position="41"/>
    </location>
</feature>
<dbReference type="InterPro" id="IPR027434">
    <property type="entry name" value="Homing_endonucl"/>
</dbReference>
<keyword evidence="10" id="KW-1185">Reference proteome</keyword>